<dbReference type="InterPro" id="IPR051025">
    <property type="entry name" value="RhoGAP"/>
</dbReference>
<keyword evidence="5" id="KW-1185">Reference proteome</keyword>
<evidence type="ECO:0000256" key="1">
    <source>
        <dbReference type="ARBA" id="ARBA00022468"/>
    </source>
</evidence>
<feature type="compositionally biased region" description="Low complexity" evidence="2">
    <location>
        <begin position="232"/>
        <end position="291"/>
    </location>
</feature>
<dbReference type="Proteomes" id="UP000274822">
    <property type="component" value="Unassembled WGS sequence"/>
</dbReference>
<dbReference type="Gene3D" id="1.10.555.10">
    <property type="entry name" value="Rho GTPase activation protein"/>
    <property type="match status" value="1"/>
</dbReference>
<dbReference type="EMBL" id="RBNJ01025372">
    <property type="protein sequence ID" value="RUS15562.1"/>
    <property type="molecule type" value="Genomic_DNA"/>
</dbReference>
<keyword evidence="1" id="KW-0343">GTPase activation</keyword>
<protein>
    <recommendedName>
        <fullName evidence="3">Rho-GAP domain-containing protein</fullName>
    </recommendedName>
</protein>
<comment type="caution">
    <text evidence="4">The sequence shown here is derived from an EMBL/GenBank/DDBJ whole genome shotgun (WGS) entry which is preliminary data.</text>
</comment>
<feature type="region of interest" description="Disordered" evidence="2">
    <location>
        <begin position="203"/>
        <end position="291"/>
    </location>
</feature>
<dbReference type="SUPFAM" id="SSF48350">
    <property type="entry name" value="GTPase activation domain, GAP"/>
    <property type="match status" value="1"/>
</dbReference>
<evidence type="ECO:0000259" key="3">
    <source>
        <dbReference type="PROSITE" id="PS50238"/>
    </source>
</evidence>
<dbReference type="InterPro" id="IPR008936">
    <property type="entry name" value="Rho_GTPase_activation_prot"/>
</dbReference>
<dbReference type="InterPro" id="IPR000198">
    <property type="entry name" value="RhoGAP_dom"/>
</dbReference>
<evidence type="ECO:0000313" key="4">
    <source>
        <dbReference type="EMBL" id="RUS15562.1"/>
    </source>
</evidence>
<dbReference type="Pfam" id="PF00620">
    <property type="entry name" value="RhoGAP"/>
    <property type="match status" value="1"/>
</dbReference>
<name>A0A433PDE6_9FUNG</name>
<organism evidence="4 5">
    <name type="scientific">Jimgerdemannia flammicorona</name>
    <dbReference type="NCBI Taxonomy" id="994334"/>
    <lineage>
        <taxon>Eukaryota</taxon>
        <taxon>Fungi</taxon>
        <taxon>Fungi incertae sedis</taxon>
        <taxon>Mucoromycota</taxon>
        <taxon>Mucoromycotina</taxon>
        <taxon>Endogonomycetes</taxon>
        <taxon>Endogonales</taxon>
        <taxon>Endogonaceae</taxon>
        <taxon>Jimgerdemannia</taxon>
    </lineage>
</organism>
<reference evidence="4 5" key="1">
    <citation type="journal article" date="2018" name="New Phytol.">
        <title>Phylogenomics of Endogonaceae and evolution of mycorrhizas within Mucoromycota.</title>
        <authorList>
            <person name="Chang Y."/>
            <person name="Desiro A."/>
            <person name="Na H."/>
            <person name="Sandor L."/>
            <person name="Lipzen A."/>
            <person name="Clum A."/>
            <person name="Barry K."/>
            <person name="Grigoriev I.V."/>
            <person name="Martin F.M."/>
            <person name="Stajich J.E."/>
            <person name="Smith M.E."/>
            <person name="Bonito G."/>
            <person name="Spatafora J.W."/>
        </authorList>
    </citation>
    <scope>NUCLEOTIDE SEQUENCE [LARGE SCALE GENOMIC DNA]</scope>
    <source>
        <strain evidence="4 5">AD002</strain>
    </source>
</reference>
<feature type="domain" description="Rho-GAP" evidence="3">
    <location>
        <begin position="1"/>
        <end position="131"/>
    </location>
</feature>
<gene>
    <name evidence="4" type="ORF">BC938DRAFT_476880</name>
</gene>
<evidence type="ECO:0000256" key="2">
    <source>
        <dbReference type="SAM" id="MobiDB-lite"/>
    </source>
</evidence>
<dbReference type="PROSITE" id="PS50238">
    <property type="entry name" value="RHOGAP"/>
    <property type="match status" value="1"/>
</dbReference>
<dbReference type="PANTHER" id="PTHR15228">
    <property type="entry name" value="SPERMATHECAL PHYSIOLOGY VARIANT"/>
    <property type="match status" value="1"/>
</dbReference>
<sequence length="391" mass="40561">MYMRELPESIVPDPLAAEFATLVSTLGQSLPTSPSSLPQQPILSPSFIASAALLTHRLPPANFHLLKALCAHLARIDANSLINKMNISNLGVIFCPTLGVSSVLFRCFVTENTAVFGNGPPVILDNLGCAITTSDDLARSKSPSVGIVGGKVAAISAVANARNHTQVSESSAKSLPSSFRGRGNSIGASPFHRFEDQDPVVATSPASLSAPKRTPVSARSSPTKGYFNTDHTSGSGSQLVSSTSTSSSSTNTTSSSSSVSASSGSLSSHASVGSLTSPNLPSSTANPTTTSTTNGLLAIDLIDKQTGSRNLAVLNVALREDQDRVRRARPRGMSASEEPDRWRREMIREREARAKAKEEAGVTTGMSGPVRSLARARAASAAAAGTMTTGA</sequence>
<dbReference type="GO" id="GO:0005096">
    <property type="term" value="F:GTPase activator activity"/>
    <property type="evidence" value="ECO:0007669"/>
    <property type="project" value="UniProtKB-KW"/>
</dbReference>
<dbReference type="PANTHER" id="PTHR15228:SF25">
    <property type="entry name" value="F-BAR DOMAIN-CONTAINING PROTEIN"/>
    <property type="match status" value="1"/>
</dbReference>
<accession>A0A433PDE6</accession>
<evidence type="ECO:0000313" key="5">
    <source>
        <dbReference type="Proteomes" id="UP000274822"/>
    </source>
</evidence>
<dbReference type="AlphaFoldDB" id="A0A433PDE6"/>
<proteinExistence type="predicted"/>
<dbReference type="GO" id="GO:0007165">
    <property type="term" value="P:signal transduction"/>
    <property type="evidence" value="ECO:0007669"/>
    <property type="project" value="InterPro"/>
</dbReference>